<dbReference type="PANTHER" id="PTHR30237">
    <property type="entry name" value="MURAMOYLTETRAPEPTIDE CARBOXYPEPTIDASE"/>
    <property type="match status" value="1"/>
</dbReference>
<dbReference type="Pfam" id="PF02016">
    <property type="entry name" value="Peptidase_S66"/>
    <property type="match status" value="1"/>
</dbReference>
<dbReference type="InterPro" id="IPR040921">
    <property type="entry name" value="Peptidase_S66C"/>
</dbReference>
<reference evidence="9" key="1">
    <citation type="journal article" date="2019" name="Int. J. Syst. Evol. Microbiol.">
        <title>The Global Catalogue of Microorganisms (GCM) 10K type strain sequencing project: providing services to taxonomists for standard genome sequencing and annotation.</title>
        <authorList>
            <consortium name="The Broad Institute Genomics Platform"/>
            <consortium name="The Broad Institute Genome Sequencing Center for Infectious Disease"/>
            <person name="Wu L."/>
            <person name="Ma J."/>
        </authorList>
    </citation>
    <scope>NUCLEOTIDE SEQUENCE [LARGE SCALE GENOMIC DNA]</scope>
    <source>
        <strain evidence="9">CGMCC 1.15959</strain>
    </source>
</reference>
<evidence type="ECO:0000259" key="6">
    <source>
        <dbReference type="Pfam" id="PF02016"/>
    </source>
</evidence>
<dbReference type="InterPro" id="IPR027478">
    <property type="entry name" value="LdcA_N"/>
</dbReference>
<feature type="domain" description="LD-carboxypeptidase C-terminal" evidence="7">
    <location>
        <begin position="208"/>
        <end position="324"/>
    </location>
</feature>
<evidence type="ECO:0000259" key="7">
    <source>
        <dbReference type="Pfam" id="PF17676"/>
    </source>
</evidence>
<dbReference type="PIRSF" id="PIRSF028757">
    <property type="entry name" value="LD-carboxypeptidase"/>
    <property type="match status" value="1"/>
</dbReference>
<dbReference type="InterPro" id="IPR027461">
    <property type="entry name" value="Carboxypeptidase_A_C_sf"/>
</dbReference>
<dbReference type="InterPro" id="IPR029062">
    <property type="entry name" value="Class_I_gatase-like"/>
</dbReference>
<dbReference type="SUPFAM" id="SSF141986">
    <property type="entry name" value="LD-carboxypeptidase A C-terminal domain-like"/>
    <property type="match status" value="1"/>
</dbReference>
<dbReference type="EMBL" id="BMKL01000001">
    <property type="protein sequence ID" value="GGD86785.1"/>
    <property type="molecule type" value="Genomic_DNA"/>
</dbReference>
<dbReference type="SUPFAM" id="SSF52317">
    <property type="entry name" value="Class I glutamine amidotransferase-like"/>
    <property type="match status" value="1"/>
</dbReference>
<keyword evidence="3" id="KW-0645">Protease</keyword>
<dbReference type="RefSeq" id="WP_188643505.1">
    <property type="nucleotide sequence ID" value="NZ_BMKL01000001.1"/>
</dbReference>
<accession>A0ABQ1S1T3</accession>
<comment type="caution">
    <text evidence="8">The sequence shown here is derived from an EMBL/GenBank/DDBJ whole genome shotgun (WGS) entry which is preliminary data.</text>
</comment>
<organism evidence="8 9">
    <name type="scientific">Tsuneonella deserti</name>
    <dbReference type="NCBI Taxonomy" id="2035528"/>
    <lineage>
        <taxon>Bacteria</taxon>
        <taxon>Pseudomonadati</taxon>
        <taxon>Pseudomonadota</taxon>
        <taxon>Alphaproteobacteria</taxon>
        <taxon>Sphingomonadales</taxon>
        <taxon>Erythrobacteraceae</taxon>
        <taxon>Tsuneonella</taxon>
    </lineage>
</organism>
<keyword evidence="9" id="KW-1185">Reference proteome</keyword>
<dbReference type="Pfam" id="PF17676">
    <property type="entry name" value="Peptidase_S66C"/>
    <property type="match status" value="1"/>
</dbReference>
<sequence>MIDRRAALGMAGALVLAGSFPAIARPKPRRLPPFLNPGDTVGLVAPSSAVSSEDGLDRAEWWIRGMGLVPRFGAHVTDSYGYLAGTDSDRAGDLNAMYADPQIRAVFAVRGGWGAARILPLLDWDIIRDNPKLLIGFSDTTALHLAFARRAGYATIHGGSASNSWPRPGWESLWRLAFSGERTVLGGAEAEAGSGRPARTIRGGVAVGRLLGGNLTILSTMMGTGWLPEFRGAILFAEDTGEAEYRIDRMLQQLRLAGVLQELAGIVFGQCTRCATRDAGYNGFTLDEVIDQYLAPLGIPAFTGANIGHVAGQLCLPSGAMVELDADARTIRLLEPIVG</sequence>
<gene>
    <name evidence="8" type="ORF">GCM10011515_02850</name>
</gene>
<proteinExistence type="inferred from homology"/>
<dbReference type="Proteomes" id="UP000619041">
    <property type="component" value="Unassembled WGS sequence"/>
</dbReference>
<protein>
    <submittedName>
        <fullName evidence="8">Peptidase U61</fullName>
    </submittedName>
</protein>
<evidence type="ECO:0000313" key="9">
    <source>
        <dbReference type="Proteomes" id="UP000619041"/>
    </source>
</evidence>
<evidence type="ECO:0000256" key="5">
    <source>
        <dbReference type="ARBA" id="ARBA00022825"/>
    </source>
</evidence>
<dbReference type="Gene3D" id="3.50.30.60">
    <property type="entry name" value="LD-carboxypeptidase A C-terminal domain-like"/>
    <property type="match status" value="1"/>
</dbReference>
<keyword evidence="2" id="KW-0121">Carboxypeptidase</keyword>
<comment type="similarity">
    <text evidence="1">Belongs to the peptidase S66 family.</text>
</comment>
<dbReference type="InterPro" id="IPR003507">
    <property type="entry name" value="S66_fam"/>
</dbReference>
<evidence type="ECO:0000256" key="2">
    <source>
        <dbReference type="ARBA" id="ARBA00022645"/>
    </source>
</evidence>
<dbReference type="PANTHER" id="PTHR30237:SF2">
    <property type="entry name" value="MUREIN TETRAPEPTIDE CARBOXYPEPTIDASE"/>
    <property type="match status" value="1"/>
</dbReference>
<keyword evidence="4" id="KW-0378">Hydrolase</keyword>
<evidence type="ECO:0000256" key="4">
    <source>
        <dbReference type="ARBA" id="ARBA00022801"/>
    </source>
</evidence>
<dbReference type="InterPro" id="IPR040449">
    <property type="entry name" value="Peptidase_S66_N"/>
</dbReference>
<evidence type="ECO:0000256" key="1">
    <source>
        <dbReference type="ARBA" id="ARBA00010233"/>
    </source>
</evidence>
<dbReference type="Gene3D" id="3.40.50.10740">
    <property type="entry name" value="Class I glutamine amidotransferase-like"/>
    <property type="match status" value="1"/>
</dbReference>
<evidence type="ECO:0000313" key="8">
    <source>
        <dbReference type="EMBL" id="GGD86785.1"/>
    </source>
</evidence>
<keyword evidence="5" id="KW-0720">Serine protease</keyword>
<name>A0ABQ1S1T3_9SPHN</name>
<feature type="domain" description="LD-carboxypeptidase N-terminal" evidence="6">
    <location>
        <begin position="41"/>
        <end position="158"/>
    </location>
</feature>
<dbReference type="CDD" id="cd07025">
    <property type="entry name" value="Peptidase_S66"/>
    <property type="match status" value="1"/>
</dbReference>
<evidence type="ECO:0000256" key="3">
    <source>
        <dbReference type="ARBA" id="ARBA00022670"/>
    </source>
</evidence>